<accession>A0A2U2B7J1</accession>
<dbReference type="EMBL" id="QEWP01000009">
    <property type="protein sequence ID" value="PWD99016.1"/>
    <property type="molecule type" value="Genomic_DNA"/>
</dbReference>
<evidence type="ECO:0000313" key="1">
    <source>
        <dbReference type="EMBL" id="PWD99016.1"/>
    </source>
</evidence>
<keyword evidence="2" id="KW-1185">Reference proteome</keyword>
<evidence type="ECO:0000313" key="2">
    <source>
        <dbReference type="Proteomes" id="UP000244956"/>
    </source>
</evidence>
<name>A0A2U2B7J1_9BACT</name>
<reference evidence="1 2" key="1">
    <citation type="submission" date="2018-05" db="EMBL/GenBank/DDBJ databases">
        <title>Marinilabilia rubrum sp. nov., isolated from saltern sediment.</title>
        <authorList>
            <person name="Zhang R."/>
        </authorList>
    </citation>
    <scope>NUCLEOTIDE SEQUENCE [LARGE SCALE GENOMIC DNA]</scope>
    <source>
        <strain evidence="1 2">WTE16</strain>
    </source>
</reference>
<organism evidence="1 2">
    <name type="scientific">Marinilabilia rubra</name>
    <dbReference type="NCBI Taxonomy" id="2162893"/>
    <lineage>
        <taxon>Bacteria</taxon>
        <taxon>Pseudomonadati</taxon>
        <taxon>Bacteroidota</taxon>
        <taxon>Bacteroidia</taxon>
        <taxon>Marinilabiliales</taxon>
        <taxon>Marinilabiliaceae</taxon>
        <taxon>Marinilabilia</taxon>
    </lineage>
</organism>
<dbReference type="Proteomes" id="UP000244956">
    <property type="component" value="Unassembled WGS sequence"/>
</dbReference>
<dbReference type="OrthoDB" id="1100417at2"/>
<gene>
    <name evidence="1" type="ORF">DDZ16_12180</name>
</gene>
<sequence>MSFSHPKDFLLWACTSLLQKEEKPRKMVNKSLKLEKFEIVQQAITLLTLEEKRQTHKYLSMVYLQNSCNPSYPKFIEWQQKMDAIDTLDLPLTKRLHSYFGNKDSFDQHLLSLLMLIRKPHPFINITIFQ</sequence>
<proteinExistence type="predicted"/>
<protein>
    <submittedName>
        <fullName evidence="1">Uncharacterized protein</fullName>
    </submittedName>
</protein>
<dbReference type="AlphaFoldDB" id="A0A2U2B7J1"/>
<comment type="caution">
    <text evidence="1">The sequence shown here is derived from an EMBL/GenBank/DDBJ whole genome shotgun (WGS) entry which is preliminary data.</text>
</comment>
<dbReference type="RefSeq" id="WP_109264755.1">
    <property type="nucleotide sequence ID" value="NZ_QEWP01000009.1"/>
</dbReference>